<dbReference type="InterPro" id="IPR013324">
    <property type="entry name" value="RNA_pol_sigma_r3/r4-like"/>
</dbReference>
<evidence type="ECO:0000313" key="10">
    <source>
        <dbReference type="EMBL" id="GAA2514843.1"/>
    </source>
</evidence>
<dbReference type="SUPFAM" id="SSF88946">
    <property type="entry name" value="Sigma2 domain of RNA polymerase sigma factors"/>
    <property type="match status" value="1"/>
</dbReference>
<comment type="caution">
    <text evidence="10">The sequence shown here is derived from an EMBL/GenBank/DDBJ whole genome shotgun (WGS) entry which is preliminary data.</text>
</comment>
<keyword evidence="11" id="KW-1185">Reference proteome</keyword>
<feature type="region of interest" description="Disordered" evidence="6">
    <location>
        <begin position="1"/>
        <end position="23"/>
    </location>
</feature>
<gene>
    <name evidence="10" type="ORF">GCM10010201_08850</name>
</gene>
<dbReference type="NCBIfam" id="TIGR02937">
    <property type="entry name" value="sigma70-ECF"/>
    <property type="match status" value="1"/>
</dbReference>
<dbReference type="InterPro" id="IPR007627">
    <property type="entry name" value="RNA_pol_sigma70_r2"/>
</dbReference>
<keyword evidence="3" id="KW-0731">Sigma factor</keyword>
<feature type="domain" description="RNA polymerase sigma-70 region 2" evidence="7">
    <location>
        <begin position="40"/>
        <end position="102"/>
    </location>
</feature>
<comment type="similarity">
    <text evidence="1">Belongs to the sigma-70 factor family. ECF subfamily.</text>
</comment>
<dbReference type="Pfam" id="PF13490">
    <property type="entry name" value="zf-HC2"/>
    <property type="match status" value="1"/>
</dbReference>
<dbReference type="Gene3D" id="1.10.10.10">
    <property type="entry name" value="Winged helix-like DNA-binding domain superfamily/Winged helix DNA-binding domain"/>
    <property type="match status" value="1"/>
</dbReference>
<dbReference type="InterPro" id="IPR014284">
    <property type="entry name" value="RNA_pol_sigma-70_dom"/>
</dbReference>
<protein>
    <recommendedName>
        <fullName evidence="12">Sigma-70 family RNA polymerase sigma factor</fullName>
    </recommendedName>
</protein>
<dbReference type="InterPro" id="IPR036388">
    <property type="entry name" value="WH-like_DNA-bd_sf"/>
</dbReference>
<dbReference type="Pfam" id="PF04542">
    <property type="entry name" value="Sigma70_r2"/>
    <property type="match status" value="1"/>
</dbReference>
<feature type="domain" description="RNA polymerase sigma factor 70 region 4 type 2" evidence="8">
    <location>
        <begin position="138"/>
        <end position="187"/>
    </location>
</feature>
<evidence type="ECO:0000313" key="11">
    <source>
        <dbReference type="Proteomes" id="UP001499978"/>
    </source>
</evidence>
<dbReference type="SUPFAM" id="SSF88659">
    <property type="entry name" value="Sigma3 and sigma4 domains of RNA polymerase sigma factors"/>
    <property type="match status" value="1"/>
</dbReference>
<organism evidence="10 11">
    <name type="scientific">Pilimelia columellifera subsp. columellifera</name>
    <dbReference type="NCBI Taxonomy" id="706583"/>
    <lineage>
        <taxon>Bacteria</taxon>
        <taxon>Bacillati</taxon>
        <taxon>Actinomycetota</taxon>
        <taxon>Actinomycetes</taxon>
        <taxon>Micromonosporales</taxon>
        <taxon>Micromonosporaceae</taxon>
        <taxon>Pilimelia</taxon>
    </lineage>
</organism>
<name>A0ABN3N849_9ACTN</name>
<dbReference type="PANTHER" id="PTHR43133:SF8">
    <property type="entry name" value="RNA POLYMERASE SIGMA FACTOR HI_1459-RELATED"/>
    <property type="match status" value="1"/>
</dbReference>
<evidence type="ECO:0000256" key="2">
    <source>
        <dbReference type="ARBA" id="ARBA00023015"/>
    </source>
</evidence>
<evidence type="ECO:0000259" key="9">
    <source>
        <dbReference type="Pfam" id="PF13490"/>
    </source>
</evidence>
<keyword evidence="4" id="KW-0238">DNA-binding</keyword>
<evidence type="ECO:0000256" key="4">
    <source>
        <dbReference type="ARBA" id="ARBA00023125"/>
    </source>
</evidence>
<keyword evidence="2" id="KW-0805">Transcription regulation</keyword>
<evidence type="ECO:0000256" key="5">
    <source>
        <dbReference type="ARBA" id="ARBA00023163"/>
    </source>
</evidence>
<proteinExistence type="inferred from homology"/>
<evidence type="ECO:0000256" key="3">
    <source>
        <dbReference type="ARBA" id="ARBA00023082"/>
    </source>
</evidence>
<accession>A0ABN3N849</accession>
<dbReference type="InterPro" id="IPR013249">
    <property type="entry name" value="RNA_pol_sigma70_r4_t2"/>
</dbReference>
<dbReference type="RefSeq" id="WP_344168648.1">
    <property type="nucleotide sequence ID" value="NZ_BAAARY010000003.1"/>
</dbReference>
<dbReference type="InterPro" id="IPR041916">
    <property type="entry name" value="Anti_sigma_zinc_sf"/>
</dbReference>
<evidence type="ECO:0008006" key="12">
    <source>
        <dbReference type="Google" id="ProtNLM"/>
    </source>
</evidence>
<dbReference type="InterPro" id="IPR027383">
    <property type="entry name" value="Znf_put"/>
</dbReference>
<evidence type="ECO:0000256" key="6">
    <source>
        <dbReference type="SAM" id="MobiDB-lite"/>
    </source>
</evidence>
<sequence length="273" mass="30479">MAPAQSPDNPERPPGPTPPQDEPELLAAVRAGHTSAYGKLYRRHLAAARRAALSLARDRAEADDLVAETFVRVLAALRRGHGPDRSLLPYLLTTLRHLRITRAGAEARLVLTDDLTRYEHGEPFQDPTVAALDRSYAARAFGKLPERWRTVLWHTEVRGERPTDIAEQLGLTPNGVSVLAHRARERLREIYLQEHLADAPRHEMARQLGSYVRGGLAHRERSKVATHLATCPACRRLHGELTEVACGLPRGVAEASQPNLRQDRYRGGDARRR</sequence>
<dbReference type="PANTHER" id="PTHR43133">
    <property type="entry name" value="RNA POLYMERASE ECF-TYPE SIGMA FACTO"/>
    <property type="match status" value="1"/>
</dbReference>
<dbReference type="Proteomes" id="UP001499978">
    <property type="component" value="Unassembled WGS sequence"/>
</dbReference>
<dbReference type="Pfam" id="PF08281">
    <property type="entry name" value="Sigma70_r4_2"/>
    <property type="match status" value="1"/>
</dbReference>
<evidence type="ECO:0000256" key="1">
    <source>
        <dbReference type="ARBA" id="ARBA00010641"/>
    </source>
</evidence>
<dbReference type="EMBL" id="BAAARY010000003">
    <property type="protein sequence ID" value="GAA2514843.1"/>
    <property type="molecule type" value="Genomic_DNA"/>
</dbReference>
<dbReference type="Gene3D" id="1.10.10.1320">
    <property type="entry name" value="Anti-sigma factor, zinc-finger domain"/>
    <property type="match status" value="1"/>
</dbReference>
<dbReference type="Gene3D" id="1.10.1740.10">
    <property type="match status" value="1"/>
</dbReference>
<evidence type="ECO:0000259" key="7">
    <source>
        <dbReference type="Pfam" id="PF04542"/>
    </source>
</evidence>
<reference evidence="10 11" key="1">
    <citation type="journal article" date="2019" name="Int. J. Syst. Evol. Microbiol.">
        <title>The Global Catalogue of Microorganisms (GCM) 10K type strain sequencing project: providing services to taxonomists for standard genome sequencing and annotation.</title>
        <authorList>
            <consortium name="The Broad Institute Genomics Platform"/>
            <consortium name="The Broad Institute Genome Sequencing Center for Infectious Disease"/>
            <person name="Wu L."/>
            <person name="Ma J."/>
        </authorList>
    </citation>
    <scope>NUCLEOTIDE SEQUENCE [LARGE SCALE GENOMIC DNA]</scope>
    <source>
        <strain evidence="10 11">JCM 3367</strain>
    </source>
</reference>
<evidence type="ECO:0000259" key="8">
    <source>
        <dbReference type="Pfam" id="PF08281"/>
    </source>
</evidence>
<keyword evidence="5" id="KW-0804">Transcription</keyword>
<feature type="domain" description="Putative zinc-finger" evidence="9">
    <location>
        <begin position="206"/>
        <end position="235"/>
    </location>
</feature>
<dbReference type="InterPro" id="IPR039425">
    <property type="entry name" value="RNA_pol_sigma-70-like"/>
</dbReference>
<dbReference type="InterPro" id="IPR013325">
    <property type="entry name" value="RNA_pol_sigma_r2"/>
</dbReference>